<evidence type="ECO:0000313" key="2">
    <source>
        <dbReference type="Proteomes" id="UP000199415"/>
    </source>
</evidence>
<dbReference type="EMBL" id="FNCE01000016">
    <property type="protein sequence ID" value="SDG50330.1"/>
    <property type="molecule type" value="Genomic_DNA"/>
</dbReference>
<dbReference type="InterPro" id="IPR016032">
    <property type="entry name" value="Sig_transdc_resp-reg_C-effctor"/>
</dbReference>
<evidence type="ECO:0000313" key="1">
    <source>
        <dbReference type="EMBL" id="SDG50330.1"/>
    </source>
</evidence>
<name>A0A1G7UUB7_9PROT</name>
<dbReference type="RefSeq" id="WP_143006290.1">
    <property type="nucleotide sequence ID" value="NZ_FNCE01000016.1"/>
</dbReference>
<dbReference type="Proteomes" id="UP000199415">
    <property type="component" value="Unassembled WGS sequence"/>
</dbReference>
<sequence>MTRCIDWSSYITPARPAAVLTRSHRDVVALAVNSFTGPEIADALALPEHEVRWLLREAAAAAAMKPA</sequence>
<keyword evidence="2" id="KW-1185">Reference proteome</keyword>
<dbReference type="GO" id="GO:0003677">
    <property type="term" value="F:DNA binding"/>
    <property type="evidence" value="ECO:0007669"/>
    <property type="project" value="InterPro"/>
</dbReference>
<dbReference type="STRING" id="1082479.SAMN05216241_11626"/>
<dbReference type="GO" id="GO:0006355">
    <property type="term" value="P:regulation of DNA-templated transcription"/>
    <property type="evidence" value="ECO:0007669"/>
    <property type="project" value="InterPro"/>
</dbReference>
<protein>
    <recommendedName>
        <fullName evidence="3">Sigma-70, region 4</fullName>
    </recommendedName>
</protein>
<accession>A0A1G7UUB7</accession>
<organism evidence="1 2">
    <name type="scientific">Limimonas halophila</name>
    <dbReference type="NCBI Taxonomy" id="1082479"/>
    <lineage>
        <taxon>Bacteria</taxon>
        <taxon>Pseudomonadati</taxon>
        <taxon>Pseudomonadota</taxon>
        <taxon>Alphaproteobacteria</taxon>
        <taxon>Rhodospirillales</taxon>
        <taxon>Rhodovibrionaceae</taxon>
        <taxon>Limimonas</taxon>
    </lineage>
</organism>
<reference evidence="1 2" key="1">
    <citation type="submission" date="2016-10" db="EMBL/GenBank/DDBJ databases">
        <authorList>
            <person name="de Groot N.N."/>
        </authorList>
    </citation>
    <scope>NUCLEOTIDE SEQUENCE [LARGE SCALE GENOMIC DNA]</scope>
    <source>
        <strain evidence="1 2">DSM 25584</strain>
    </source>
</reference>
<evidence type="ECO:0008006" key="3">
    <source>
        <dbReference type="Google" id="ProtNLM"/>
    </source>
</evidence>
<proteinExistence type="predicted"/>
<dbReference type="AlphaFoldDB" id="A0A1G7UUB7"/>
<dbReference type="SUPFAM" id="SSF46894">
    <property type="entry name" value="C-terminal effector domain of the bipartite response regulators"/>
    <property type="match status" value="1"/>
</dbReference>
<gene>
    <name evidence="1" type="ORF">SAMN05216241_11626</name>
</gene>